<keyword evidence="1 3" id="KW-0728">SH3 domain</keyword>
<dbReference type="SUPFAM" id="SSF50044">
    <property type="entry name" value="SH3-domain"/>
    <property type="match status" value="1"/>
</dbReference>
<feature type="domain" description="PX" evidence="6">
    <location>
        <begin position="353"/>
        <end position="500"/>
    </location>
</feature>
<dbReference type="GO" id="GO:0000747">
    <property type="term" value="P:conjugation with cellular fusion"/>
    <property type="evidence" value="ECO:0007669"/>
    <property type="project" value="TreeGrafter"/>
</dbReference>
<dbReference type="SUPFAM" id="SSF64268">
    <property type="entry name" value="PX domain"/>
    <property type="match status" value="1"/>
</dbReference>
<dbReference type="Gene3D" id="2.30.30.40">
    <property type="entry name" value="SH3 Domains"/>
    <property type="match status" value="1"/>
</dbReference>
<feature type="compositionally biased region" description="Pro residues" evidence="4">
    <location>
        <begin position="158"/>
        <end position="172"/>
    </location>
</feature>
<dbReference type="GO" id="GO:0035091">
    <property type="term" value="F:phosphatidylinositol binding"/>
    <property type="evidence" value="ECO:0007669"/>
    <property type="project" value="InterPro"/>
</dbReference>
<sequence length="736" mass="79229">MKALRRSLNSDKSNHSHSHSQSQSSATHVSSPSLSQPRPPLTSIPSFARVAPPQKVIKAIKSHKSDIPLILSYEAGDFFYVAGELEGDDRCPEGWYQALNPLTGSRGRVPRVDFEEFQKGGRTHGKGGSISGIPENGAIGGHGRNQSYSQQSSRAQSPMPPPTYPQPQPPVAAPTSAPISRQSSNQPHHAQNPSTSASAAASLHDGHASAPSEASQGSGKGKAQPLYAVVQYDFAAERPDELDAKAGEPIIVIAQSNHEWFVAKPIGRLGGPGLIPVSFVEIRDPVTSRPIDNVAQILAQGQVQRIEEWKSATARYKENSIPLGTLGDFRNVGTTATPEATGPTPANTQDPVLSNGDIISTHVMSFHYEANAYWFRINALFLPDDPTAPALSLVLYRLYEDFYNFQITLLDLFPREAGRTTRASDVSGAGQRNSGYQGTGRILPYMPGPCDRVDVDITNERRKDLDLYLYELLELRSQGAGYILRHEHVLGFFTPGSGDMTDTLGREEAKAVAKQVTEAGAAAKRTAIAESLSRGSSMRQSNTLENGRGSGLSERLSGMRLSDGNPQTRSSSSIGHSQQGHGAAPSITRIPGASATSPVQRNATPHTASSTTSFGRAGAAAMAPTSFAGHSSANAPSQSATAPQPAYIKIKILDRHTDDMVAIRVPPRVTYDQLLDKVRSRFFAEIGVLQYRVGQGIIPGVTPSANDEGREFGDVKDDTTLWDWLETHEKYVLYAE</sequence>
<evidence type="ECO:0000313" key="7">
    <source>
        <dbReference type="EMBL" id="GHJ89267.1"/>
    </source>
</evidence>
<feature type="compositionally biased region" description="Low complexity" evidence="4">
    <location>
        <begin position="570"/>
        <end position="582"/>
    </location>
</feature>
<feature type="compositionally biased region" description="Polar residues" evidence="4">
    <location>
        <begin position="533"/>
        <end position="545"/>
    </location>
</feature>
<reference evidence="7" key="1">
    <citation type="submission" date="2020-07" db="EMBL/GenBank/DDBJ databases">
        <title>Draft Genome Sequence of a Deep-Sea Yeast, Naganishia (Cryptococcus) liquefaciens strain N6.</title>
        <authorList>
            <person name="Han Y.W."/>
            <person name="Kajitani R."/>
            <person name="Morimoto H."/>
            <person name="Parhat M."/>
            <person name="Tsubouchi H."/>
            <person name="Bakenova O."/>
            <person name="Ogata M."/>
            <person name="Argunhan B."/>
            <person name="Aoki R."/>
            <person name="Kajiwara S."/>
            <person name="Itoh T."/>
            <person name="Iwasaki H."/>
        </authorList>
    </citation>
    <scope>NUCLEOTIDE SEQUENCE</scope>
    <source>
        <strain evidence="7">N6</strain>
    </source>
</reference>
<dbReference type="Gene3D" id="3.10.20.90">
    <property type="entry name" value="Phosphatidylinositol 3-kinase Catalytic Subunit, Chain A, domain 1"/>
    <property type="match status" value="1"/>
</dbReference>
<evidence type="ECO:0000256" key="4">
    <source>
        <dbReference type="SAM" id="MobiDB-lite"/>
    </source>
</evidence>
<dbReference type="PROSITE" id="PS50002">
    <property type="entry name" value="SH3"/>
    <property type="match status" value="1"/>
</dbReference>
<dbReference type="InterPro" id="IPR035549">
    <property type="entry name" value="Bem1/Scd2_SH3_2"/>
</dbReference>
<feature type="compositionally biased region" description="Polar residues" evidence="4">
    <location>
        <begin position="594"/>
        <end position="614"/>
    </location>
</feature>
<feature type="domain" description="SH3" evidence="5">
    <location>
        <begin position="223"/>
        <end position="285"/>
    </location>
</feature>
<proteinExistence type="predicted"/>
<dbReference type="AlphaFoldDB" id="A0A8H3TY69"/>
<evidence type="ECO:0000256" key="1">
    <source>
        <dbReference type="ARBA" id="ARBA00022443"/>
    </source>
</evidence>
<dbReference type="GO" id="GO:1902494">
    <property type="term" value="C:catalytic complex"/>
    <property type="evidence" value="ECO:0007669"/>
    <property type="project" value="UniProtKB-ARBA"/>
</dbReference>
<dbReference type="InterPro" id="IPR001683">
    <property type="entry name" value="PX_dom"/>
</dbReference>
<dbReference type="InterPro" id="IPR001452">
    <property type="entry name" value="SH3_domain"/>
</dbReference>
<dbReference type="EMBL" id="BLZA01000040">
    <property type="protein sequence ID" value="GHJ89267.1"/>
    <property type="molecule type" value="Genomic_DNA"/>
</dbReference>
<name>A0A8H3TY69_9TREE</name>
<feature type="region of interest" description="Disordered" evidence="4">
    <location>
        <begin position="117"/>
        <end position="222"/>
    </location>
</feature>
<dbReference type="Gene3D" id="3.30.1520.10">
    <property type="entry name" value="Phox-like domain"/>
    <property type="match status" value="1"/>
</dbReference>
<gene>
    <name evidence="7" type="ORF">NliqN6_5669</name>
</gene>
<accession>A0A8H3TY69</accession>
<feature type="compositionally biased region" description="Low complexity" evidence="4">
    <location>
        <begin position="334"/>
        <end position="348"/>
    </location>
</feature>
<dbReference type="PANTHER" id="PTHR15706">
    <property type="entry name" value="SH3 MULTIPLE DOMAIN"/>
    <property type="match status" value="1"/>
</dbReference>
<comment type="caution">
    <text evidence="7">The sequence shown here is derived from an EMBL/GenBank/DDBJ whole genome shotgun (WGS) entry which is preliminary data.</text>
</comment>
<feature type="compositionally biased region" description="Low complexity" evidence="4">
    <location>
        <begin position="19"/>
        <end position="36"/>
    </location>
</feature>
<dbReference type="GO" id="GO:0051130">
    <property type="term" value="P:positive regulation of cellular component organization"/>
    <property type="evidence" value="ECO:0007669"/>
    <property type="project" value="UniProtKB-ARBA"/>
</dbReference>
<keyword evidence="8" id="KW-1185">Reference proteome</keyword>
<feature type="region of interest" description="Disordered" evidence="4">
    <location>
        <begin position="530"/>
        <end position="617"/>
    </location>
</feature>
<feature type="compositionally biased region" description="Polar residues" evidence="4">
    <location>
        <begin position="179"/>
        <end position="199"/>
    </location>
</feature>
<feature type="compositionally biased region" description="Low complexity" evidence="4">
    <location>
        <begin position="551"/>
        <end position="562"/>
    </location>
</feature>
<protein>
    <recommendedName>
        <fullName evidence="9">SH3 domain-containing protein</fullName>
    </recommendedName>
</protein>
<dbReference type="PROSITE" id="PS50195">
    <property type="entry name" value="PX"/>
    <property type="match status" value="1"/>
</dbReference>
<evidence type="ECO:0000256" key="3">
    <source>
        <dbReference type="PROSITE-ProRule" id="PRU00192"/>
    </source>
</evidence>
<dbReference type="GO" id="GO:0005938">
    <property type="term" value="C:cell cortex"/>
    <property type="evidence" value="ECO:0007669"/>
    <property type="project" value="UniProtKB-ARBA"/>
</dbReference>
<evidence type="ECO:0000313" key="8">
    <source>
        <dbReference type="Proteomes" id="UP000620104"/>
    </source>
</evidence>
<dbReference type="Proteomes" id="UP000620104">
    <property type="component" value="Unassembled WGS sequence"/>
</dbReference>
<organism evidence="7 8">
    <name type="scientific">Naganishia liquefaciens</name>
    <dbReference type="NCBI Taxonomy" id="104408"/>
    <lineage>
        <taxon>Eukaryota</taxon>
        <taxon>Fungi</taxon>
        <taxon>Dikarya</taxon>
        <taxon>Basidiomycota</taxon>
        <taxon>Agaricomycotina</taxon>
        <taxon>Tremellomycetes</taxon>
        <taxon>Filobasidiales</taxon>
        <taxon>Filobasidiaceae</taxon>
        <taxon>Naganishia</taxon>
    </lineage>
</organism>
<feature type="compositionally biased region" description="Low complexity" evidence="4">
    <location>
        <begin position="146"/>
        <end position="157"/>
    </location>
</feature>
<dbReference type="GO" id="GO:0030674">
    <property type="term" value="F:protein-macromolecule adaptor activity"/>
    <property type="evidence" value="ECO:0007669"/>
    <property type="project" value="TreeGrafter"/>
</dbReference>
<feature type="region of interest" description="Disordered" evidence="4">
    <location>
        <begin position="333"/>
        <end position="352"/>
    </location>
</feature>
<dbReference type="FunFam" id="2.30.30.40:FF:000093">
    <property type="entry name" value="Protein kinase activator Bem1"/>
    <property type="match status" value="1"/>
</dbReference>
<dbReference type="SMART" id="SM00326">
    <property type="entry name" value="SH3"/>
    <property type="match status" value="2"/>
</dbReference>
<dbReference type="OrthoDB" id="548867at2759"/>
<dbReference type="PANTHER" id="PTHR15706:SF2">
    <property type="entry name" value="SH3 AND PX DOMAIN-CONTAINING PROTEIN 2A"/>
    <property type="match status" value="1"/>
</dbReference>
<evidence type="ECO:0000259" key="6">
    <source>
        <dbReference type="PROSITE" id="PS50195"/>
    </source>
</evidence>
<dbReference type="CDD" id="cd11879">
    <property type="entry name" value="SH3_Bem1p_2"/>
    <property type="match status" value="1"/>
</dbReference>
<feature type="region of interest" description="Disordered" evidence="4">
    <location>
        <begin position="1"/>
        <end position="48"/>
    </location>
</feature>
<dbReference type="InterPro" id="IPR036871">
    <property type="entry name" value="PX_dom_sf"/>
</dbReference>
<evidence type="ECO:0000256" key="2">
    <source>
        <dbReference type="ARBA" id="ARBA00022737"/>
    </source>
</evidence>
<keyword evidence="2" id="KW-0677">Repeat</keyword>
<evidence type="ECO:0000259" key="5">
    <source>
        <dbReference type="PROSITE" id="PS50002"/>
    </source>
</evidence>
<dbReference type="GO" id="GO:0043332">
    <property type="term" value="C:mating projection tip"/>
    <property type="evidence" value="ECO:0007669"/>
    <property type="project" value="TreeGrafter"/>
</dbReference>
<dbReference type="InterPro" id="IPR051228">
    <property type="entry name" value="NADPH_Oxidase/PX-Domain"/>
</dbReference>
<evidence type="ECO:0008006" key="9">
    <source>
        <dbReference type="Google" id="ProtNLM"/>
    </source>
</evidence>
<dbReference type="Pfam" id="PF00018">
    <property type="entry name" value="SH3_1"/>
    <property type="match status" value="1"/>
</dbReference>
<dbReference type="SUPFAM" id="SSF54277">
    <property type="entry name" value="CAD &amp; PB1 domains"/>
    <property type="match status" value="1"/>
</dbReference>
<dbReference type="InterPro" id="IPR036028">
    <property type="entry name" value="SH3-like_dom_sf"/>
</dbReference>